<dbReference type="CDD" id="cd18186">
    <property type="entry name" value="BTB_POZ_ZBTB_KLHL-like"/>
    <property type="match status" value="1"/>
</dbReference>
<accession>A0A7R7XKV7</accession>
<dbReference type="PANTHER" id="PTHR47843">
    <property type="entry name" value="BTB DOMAIN-CONTAINING PROTEIN-RELATED"/>
    <property type="match status" value="1"/>
</dbReference>
<evidence type="ECO:0000259" key="2">
    <source>
        <dbReference type="PROSITE" id="PS50097"/>
    </source>
</evidence>
<feature type="transmembrane region" description="Helical" evidence="1">
    <location>
        <begin position="54"/>
        <end position="77"/>
    </location>
</feature>
<dbReference type="RefSeq" id="XP_041555042.1">
    <property type="nucleotide sequence ID" value="XM_041702236.1"/>
</dbReference>
<organism evidence="3 4">
    <name type="scientific">Aspergillus puulaauensis</name>
    <dbReference type="NCBI Taxonomy" id="1220207"/>
    <lineage>
        <taxon>Eukaryota</taxon>
        <taxon>Fungi</taxon>
        <taxon>Dikarya</taxon>
        <taxon>Ascomycota</taxon>
        <taxon>Pezizomycotina</taxon>
        <taxon>Eurotiomycetes</taxon>
        <taxon>Eurotiomycetidae</taxon>
        <taxon>Eurotiales</taxon>
        <taxon>Aspergillaceae</taxon>
        <taxon>Aspergillus</taxon>
    </lineage>
</organism>
<dbReference type="AlphaFoldDB" id="A0A7R7XKV7"/>
<dbReference type="SMART" id="SM00225">
    <property type="entry name" value="BTB"/>
    <property type="match status" value="1"/>
</dbReference>
<dbReference type="PANTHER" id="PTHR47843:SF5">
    <property type="entry name" value="BTB_POZ DOMAIN PROTEIN"/>
    <property type="match status" value="1"/>
</dbReference>
<dbReference type="EMBL" id="AP024445">
    <property type="protein sequence ID" value="BCS22848.1"/>
    <property type="molecule type" value="Genomic_DNA"/>
</dbReference>
<keyword evidence="1" id="KW-1133">Transmembrane helix</keyword>
<dbReference type="SUPFAM" id="SSF54695">
    <property type="entry name" value="POZ domain"/>
    <property type="match status" value="1"/>
</dbReference>
<proteinExistence type="predicted"/>
<reference evidence="3" key="2">
    <citation type="submission" date="2021-02" db="EMBL/GenBank/DDBJ databases">
        <title>Aspergillus puulaauensis MK2 genome sequence.</title>
        <authorList>
            <person name="Futagami T."/>
            <person name="Mori K."/>
            <person name="Kadooka C."/>
            <person name="Tanaka T."/>
        </authorList>
    </citation>
    <scope>NUCLEOTIDE SEQUENCE</scope>
    <source>
        <strain evidence="3">MK2</strain>
    </source>
</reference>
<dbReference type="OrthoDB" id="6359816at2759"/>
<dbReference type="PROSITE" id="PS50097">
    <property type="entry name" value="BTB"/>
    <property type="match status" value="1"/>
</dbReference>
<sequence>MSDILCIAMGNSLVHLRCIGPGKLDGTIAELLHSASIDMKSTLHFGLNTVVNTIGIFTVPFSLLVLFSINLFHTLYLSTYESLLSKLPQSNSFAQRALPKSFPQTSSPPSGPCLATCMRFTFTRLLSVGISFFSKPFHKFPLPQLLPLKMAETETKPVTIGPTHEQETGNLLACLKSYYRSSKFTDMTIITPEKELRVHKLVLCSQSGYFARMFNGDWLETNTNTIKLEGDDHRFLVTMIDFMYGYDYDTTDHGNTSPIMFHIAAYQIADKYDVPKMKKRAKEKFEGIVAVGWDMDDFAAAVAEVYRTTPMCERGLRDPLVRVTNRRFGDLLQKESFVKMLEQTPGFAADLARTNYVGGCCNCKAGINADGWCF</sequence>
<evidence type="ECO:0000256" key="1">
    <source>
        <dbReference type="SAM" id="Phobius"/>
    </source>
</evidence>
<keyword evidence="1" id="KW-0812">Transmembrane</keyword>
<reference evidence="3" key="1">
    <citation type="submission" date="2021-01" db="EMBL/GenBank/DDBJ databases">
        <authorList>
            <consortium name="Aspergillus puulaauensis MK2 genome sequencing consortium"/>
            <person name="Kazuki M."/>
            <person name="Futagami T."/>
        </authorList>
    </citation>
    <scope>NUCLEOTIDE SEQUENCE</scope>
    <source>
        <strain evidence="3">MK2</strain>
    </source>
</reference>
<dbReference type="KEGG" id="apuu:APUU_31073A"/>
<keyword evidence="1" id="KW-0472">Membrane</keyword>
<keyword evidence="4" id="KW-1185">Reference proteome</keyword>
<dbReference type="Gene3D" id="3.30.710.10">
    <property type="entry name" value="Potassium Channel Kv1.1, Chain A"/>
    <property type="match status" value="1"/>
</dbReference>
<dbReference type="Pfam" id="PF00651">
    <property type="entry name" value="BTB"/>
    <property type="match status" value="1"/>
</dbReference>
<feature type="domain" description="BTB" evidence="2">
    <location>
        <begin position="185"/>
        <end position="252"/>
    </location>
</feature>
<protein>
    <recommendedName>
        <fullName evidence="2">BTB domain-containing protein</fullName>
    </recommendedName>
</protein>
<evidence type="ECO:0000313" key="4">
    <source>
        <dbReference type="Proteomes" id="UP000654913"/>
    </source>
</evidence>
<dbReference type="InterPro" id="IPR000210">
    <property type="entry name" value="BTB/POZ_dom"/>
</dbReference>
<dbReference type="InterPro" id="IPR011333">
    <property type="entry name" value="SKP1/BTB/POZ_sf"/>
</dbReference>
<evidence type="ECO:0000313" key="3">
    <source>
        <dbReference type="EMBL" id="BCS22848.1"/>
    </source>
</evidence>
<gene>
    <name evidence="3" type="ORF">APUU_31073A</name>
</gene>
<dbReference type="Proteomes" id="UP000654913">
    <property type="component" value="Chromosome 3"/>
</dbReference>
<dbReference type="GeneID" id="64972853"/>
<name>A0A7R7XKV7_9EURO</name>